<dbReference type="PANTHER" id="PTHR37166">
    <property type="entry name" value="PROTEIN FLAG"/>
    <property type="match status" value="1"/>
</dbReference>
<organism evidence="2 3">
    <name type="scientific">Ectopseudomonas oleovorans</name>
    <name type="common">Pseudomonas oleovorans</name>
    <dbReference type="NCBI Taxonomy" id="301"/>
    <lineage>
        <taxon>Bacteria</taxon>
        <taxon>Pseudomonadati</taxon>
        <taxon>Pseudomonadota</taxon>
        <taxon>Gammaproteobacteria</taxon>
        <taxon>Pseudomonadales</taxon>
        <taxon>Pseudomonadaceae</taxon>
        <taxon>Ectopseudomonas</taxon>
    </lineage>
</organism>
<feature type="region of interest" description="Disordered" evidence="1">
    <location>
        <begin position="1"/>
        <end position="41"/>
    </location>
</feature>
<gene>
    <name evidence="2" type="ORF">DBO86_18680</name>
</gene>
<protein>
    <submittedName>
        <fullName evidence="2">Flagellar biosynthesis protein FlaG</fullName>
    </submittedName>
</protein>
<dbReference type="EMBL" id="QASO01000112">
    <property type="protein sequence ID" value="PTU77646.1"/>
    <property type="molecule type" value="Genomic_DNA"/>
</dbReference>
<dbReference type="PANTHER" id="PTHR37166:SF1">
    <property type="entry name" value="PROTEIN FLAG"/>
    <property type="match status" value="1"/>
</dbReference>
<keyword evidence="2" id="KW-0966">Cell projection</keyword>
<keyword evidence="2" id="KW-0969">Cilium</keyword>
<comment type="caution">
    <text evidence="2">The sequence shown here is derived from an EMBL/GenBank/DDBJ whole genome shotgun (WGS) entry which is preliminary data.</text>
</comment>
<sequence length="115" mass="12308">MDINALGSSNLKQAAANPATAEESPKQSAVVAAPSESGAPVDPAELEEAVAHLQDYVQNVNRSLQFEIDDSSGMVVVQVYARDSGELIRQIPSEEALRLAEQLDDARTLLFEARA</sequence>
<dbReference type="Gene3D" id="3.30.160.170">
    <property type="entry name" value="FlaG-like"/>
    <property type="match status" value="1"/>
</dbReference>
<evidence type="ECO:0000313" key="3">
    <source>
        <dbReference type="Proteomes" id="UP000244052"/>
    </source>
</evidence>
<accession>A0A2T5PIT6</accession>
<dbReference type="InterPro" id="IPR005186">
    <property type="entry name" value="FlaG"/>
</dbReference>
<dbReference type="AlphaFoldDB" id="A0A2T5PIT6"/>
<dbReference type="RefSeq" id="WP_108234495.1">
    <property type="nucleotide sequence ID" value="NZ_QASO01000112.1"/>
</dbReference>
<feature type="compositionally biased region" description="Polar residues" evidence="1">
    <location>
        <begin position="1"/>
        <end position="12"/>
    </location>
</feature>
<dbReference type="Pfam" id="PF03646">
    <property type="entry name" value="FlaG"/>
    <property type="match status" value="1"/>
</dbReference>
<keyword evidence="3" id="KW-1185">Reference proteome</keyword>
<dbReference type="Proteomes" id="UP000244052">
    <property type="component" value="Unassembled WGS sequence"/>
</dbReference>
<proteinExistence type="predicted"/>
<reference evidence="2 3" key="1">
    <citation type="submission" date="2018-04" db="EMBL/GenBank/DDBJ databases">
        <title>Pseudomonas sp. nov., isolated from mangrove soil.</title>
        <authorList>
            <person name="Chen C."/>
        </authorList>
    </citation>
    <scope>NUCLEOTIDE SEQUENCE [LARGE SCALE GENOMIC DNA]</scope>
    <source>
        <strain evidence="2 3">JCM 14246</strain>
    </source>
</reference>
<name>A0A2T5PIT6_ECTOL</name>
<evidence type="ECO:0000313" key="2">
    <source>
        <dbReference type="EMBL" id="PTU77646.1"/>
    </source>
</evidence>
<evidence type="ECO:0000256" key="1">
    <source>
        <dbReference type="SAM" id="MobiDB-lite"/>
    </source>
</evidence>
<dbReference type="SUPFAM" id="SSF160214">
    <property type="entry name" value="FlaG-like"/>
    <property type="match status" value="1"/>
</dbReference>
<dbReference type="InterPro" id="IPR035924">
    <property type="entry name" value="FlaG-like_sf"/>
</dbReference>
<keyword evidence="2" id="KW-0282">Flagellum</keyword>